<name>A0A3N2B995_9MICO</name>
<feature type="transmembrane region" description="Helical" evidence="2">
    <location>
        <begin position="40"/>
        <end position="56"/>
    </location>
</feature>
<dbReference type="EMBL" id="RKHK01000001">
    <property type="protein sequence ID" value="ROR71849.1"/>
    <property type="molecule type" value="Genomic_DNA"/>
</dbReference>
<evidence type="ECO:0000256" key="1">
    <source>
        <dbReference type="SAM" id="MobiDB-lite"/>
    </source>
</evidence>
<feature type="region of interest" description="Disordered" evidence="1">
    <location>
        <begin position="83"/>
        <end position="126"/>
    </location>
</feature>
<accession>A0A3N2B995</accession>
<dbReference type="RefSeq" id="WP_170163138.1">
    <property type="nucleotide sequence ID" value="NZ_RKHK01000001.1"/>
</dbReference>
<comment type="caution">
    <text evidence="3">The sequence shown here is derived from an EMBL/GenBank/DDBJ whole genome shotgun (WGS) entry which is preliminary data.</text>
</comment>
<keyword evidence="2" id="KW-0472">Membrane</keyword>
<protein>
    <recommendedName>
        <fullName evidence="5">DUF3040 family protein</fullName>
    </recommendedName>
</protein>
<dbReference type="Proteomes" id="UP000280668">
    <property type="component" value="Unassembled WGS sequence"/>
</dbReference>
<organism evidence="3 4">
    <name type="scientific">Bogoriella caseilytica</name>
    <dbReference type="NCBI Taxonomy" id="56055"/>
    <lineage>
        <taxon>Bacteria</taxon>
        <taxon>Bacillati</taxon>
        <taxon>Actinomycetota</taxon>
        <taxon>Actinomycetes</taxon>
        <taxon>Micrococcales</taxon>
        <taxon>Bogoriellaceae</taxon>
        <taxon>Bogoriella</taxon>
    </lineage>
</organism>
<feature type="transmembrane region" description="Helical" evidence="2">
    <location>
        <begin position="62"/>
        <end position="81"/>
    </location>
</feature>
<sequence>MPLSEYEQRMLDQMEEQLRSDDPKLANTLAERARPSARRLTLGIVLFALGLIALVSGVATQLVFVGVLGFVAMLGGVLLAMSTGGSSSDGAAPEADQQLKPNKPKPSGGFMQRQEDRWQERRRDQQ</sequence>
<evidence type="ECO:0000313" key="4">
    <source>
        <dbReference type="Proteomes" id="UP000280668"/>
    </source>
</evidence>
<proteinExistence type="predicted"/>
<keyword evidence="4" id="KW-1185">Reference proteome</keyword>
<evidence type="ECO:0000313" key="3">
    <source>
        <dbReference type="EMBL" id="ROR71849.1"/>
    </source>
</evidence>
<gene>
    <name evidence="3" type="ORF">EDD31_0187</name>
</gene>
<evidence type="ECO:0008006" key="5">
    <source>
        <dbReference type="Google" id="ProtNLM"/>
    </source>
</evidence>
<keyword evidence="2" id="KW-1133">Transmembrane helix</keyword>
<feature type="compositionally biased region" description="Basic and acidic residues" evidence="1">
    <location>
        <begin position="113"/>
        <end position="126"/>
    </location>
</feature>
<dbReference type="InterPro" id="IPR021401">
    <property type="entry name" value="DUF3040"/>
</dbReference>
<reference evidence="3 4" key="1">
    <citation type="submission" date="2018-11" db="EMBL/GenBank/DDBJ databases">
        <title>Sequencing the genomes of 1000 actinobacteria strains.</title>
        <authorList>
            <person name="Klenk H.-P."/>
        </authorList>
    </citation>
    <scope>NUCLEOTIDE SEQUENCE [LARGE SCALE GENOMIC DNA]</scope>
    <source>
        <strain evidence="3 4">DSM 11294</strain>
    </source>
</reference>
<dbReference type="Pfam" id="PF11239">
    <property type="entry name" value="DUF3040"/>
    <property type="match status" value="1"/>
</dbReference>
<keyword evidence="2" id="KW-0812">Transmembrane</keyword>
<dbReference type="AlphaFoldDB" id="A0A3N2B995"/>
<evidence type="ECO:0000256" key="2">
    <source>
        <dbReference type="SAM" id="Phobius"/>
    </source>
</evidence>